<feature type="transmembrane region" description="Helical" evidence="1">
    <location>
        <begin position="155"/>
        <end position="176"/>
    </location>
</feature>
<evidence type="ECO:0000256" key="1">
    <source>
        <dbReference type="SAM" id="Phobius"/>
    </source>
</evidence>
<dbReference type="EMBL" id="RBKT01000001">
    <property type="protein sequence ID" value="RKR88596.1"/>
    <property type="molecule type" value="Genomic_DNA"/>
</dbReference>
<dbReference type="RefSeq" id="WP_121157205.1">
    <property type="nucleotide sequence ID" value="NZ_RBKT01000001.1"/>
</dbReference>
<gene>
    <name evidence="2" type="ORF">BDK92_2924</name>
</gene>
<sequence length="227" mass="24036">MSMLDESPIDQHVRLLGQRLRGPARLKQDLLTEARDSLRDAAEAYLDDGLDPVTAEHRAVAEFGAAGQLAPAYQAELSAGQGRRLALLMALVPAGMLTADLMWWQPPATTPSATSGFLILVQALDWASYAAGALALLALYLLGPGGRRWSVAPRTVVRPLAMVALVVGAAIWALGAVAGVNAARESPAALTWPPMIAAWILLTATFGLLTTMTVRVIGATRLRPLAR</sequence>
<organism evidence="2 3">
    <name type="scientific">Micromonospora pisi</name>
    <dbReference type="NCBI Taxonomy" id="589240"/>
    <lineage>
        <taxon>Bacteria</taxon>
        <taxon>Bacillati</taxon>
        <taxon>Actinomycetota</taxon>
        <taxon>Actinomycetes</taxon>
        <taxon>Micromonosporales</taxon>
        <taxon>Micromonosporaceae</taxon>
        <taxon>Micromonospora</taxon>
    </lineage>
</organism>
<keyword evidence="3" id="KW-1185">Reference proteome</keyword>
<accession>A0A495JHW3</accession>
<feature type="transmembrane region" description="Helical" evidence="1">
    <location>
        <begin position="85"/>
        <end position="106"/>
    </location>
</feature>
<dbReference type="Proteomes" id="UP000277671">
    <property type="component" value="Unassembled WGS sequence"/>
</dbReference>
<reference evidence="2 3" key="1">
    <citation type="submission" date="2018-10" db="EMBL/GenBank/DDBJ databases">
        <title>Sequencing the genomes of 1000 actinobacteria strains.</title>
        <authorList>
            <person name="Klenk H.-P."/>
        </authorList>
    </citation>
    <scope>NUCLEOTIDE SEQUENCE [LARGE SCALE GENOMIC DNA]</scope>
    <source>
        <strain evidence="2 3">DSM 45175</strain>
    </source>
</reference>
<dbReference type="AlphaFoldDB" id="A0A495JHW3"/>
<keyword evidence="1" id="KW-0472">Membrane</keyword>
<feature type="transmembrane region" description="Helical" evidence="1">
    <location>
        <begin position="196"/>
        <end position="217"/>
    </location>
</feature>
<feature type="transmembrane region" description="Helical" evidence="1">
    <location>
        <begin position="126"/>
        <end position="143"/>
    </location>
</feature>
<protein>
    <submittedName>
        <fullName evidence="2">Uncharacterized protein</fullName>
    </submittedName>
</protein>
<name>A0A495JHW3_9ACTN</name>
<evidence type="ECO:0000313" key="3">
    <source>
        <dbReference type="Proteomes" id="UP000277671"/>
    </source>
</evidence>
<keyword evidence="1" id="KW-0812">Transmembrane</keyword>
<dbReference type="OrthoDB" id="5187995at2"/>
<proteinExistence type="predicted"/>
<dbReference type="NCBIfam" id="NF038403">
    <property type="entry name" value="perm_prefix_1"/>
    <property type="match status" value="1"/>
</dbReference>
<dbReference type="InterPro" id="IPR047928">
    <property type="entry name" value="Perm_prefix_1"/>
</dbReference>
<evidence type="ECO:0000313" key="2">
    <source>
        <dbReference type="EMBL" id="RKR88596.1"/>
    </source>
</evidence>
<comment type="caution">
    <text evidence="2">The sequence shown here is derived from an EMBL/GenBank/DDBJ whole genome shotgun (WGS) entry which is preliminary data.</text>
</comment>
<keyword evidence="1" id="KW-1133">Transmembrane helix</keyword>